<feature type="domain" description="ABC transmembrane type-1" evidence="16">
    <location>
        <begin position="95"/>
        <end position="285"/>
    </location>
</feature>
<dbReference type="GO" id="GO:0015833">
    <property type="term" value="P:peptide transport"/>
    <property type="evidence" value="ECO:0007669"/>
    <property type="project" value="InterPro"/>
</dbReference>
<dbReference type="InterPro" id="IPR017871">
    <property type="entry name" value="ABC_transporter-like_CS"/>
</dbReference>
<dbReference type="AlphaFoldDB" id="A0A179B4B1"/>
<evidence type="ECO:0000256" key="1">
    <source>
        <dbReference type="ARBA" id="ARBA00004141"/>
    </source>
</evidence>
<comment type="caution">
    <text evidence="17">The sequence shown here is derived from an EMBL/GenBank/DDBJ whole genome shotgun (WGS) entry which is preliminary data.</text>
</comment>
<dbReference type="PROSITE" id="PS50928">
    <property type="entry name" value="ABC_TM1"/>
    <property type="match status" value="1"/>
</dbReference>
<sequence>MRRKLTEKMEGRVRLRRWRAMNAGAKISLVFLGFMALLAVLAPIAAPHDPYATFGKNLEPGTHEVWVGAAKEHLTFLFGTDGSGRDILSRMLYGARYSLVIGLAATAFALLCGAVIGSVAAVSRKWISEVIMRIMDIVMSFPGIALAAVFISVFGTTLPVIILAIGFLYIPQITRVVRANVIAEYGEDYVNAVVVSGARAPWILVKHVARNSVAPIMVFATVLVADAIVFEASLSFIQAGIQEPTPTWGNLLANARAGVIYNYWWAALFPGLAIMLTVLCLNVLSEGMTDAIVAAPKGPVDVPETSSDAEREADKMLVDPVAAHRLQAEALSNRLDALKEMETLRKDRHIPVSEEPPLLQVKDLCIRFPRHGDVNVVDHVSFSVRPGETMGLVGESGCGKSITSLAIMGLLDPRAEISGEILYDGKNLLELSPLERNALRGHELAMVYQDALSSLNPSMLIKSQMKQLTKRGGTRSMEDLLELVGLDPHRTLNSYPHELSGGQRQRVLIAMALTRDPKLVIADEPTTALDVTVQKQVIELLNKLRDELGFAMVFVSHDLALVAEAAHSITVMYAGQVVEQASTVELMTDPRHEYTRGLLGSVLSIEAAFGRLHQVPGTVPSPKDFPSGDRFAPRSSHPGVGGDVRPVMRRVEGSWHFYADHPEGYAAIAAAAVSAAIAIPSAASPDRAPNASPASAPGLGLARDEGAANGVGRVRDESAAPEDGRPTLKTEEEK</sequence>
<keyword evidence="9" id="KW-0067">ATP-binding</keyword>
<evidence type="ECO:0000256" key="14">
    <source>
        <dbReference type="SAM" id="MobiDB-lite"/>
    </source>
</evidence>
<dbReference type="Pfam" id="PF00005">
    <property type="entry name" value="ABC_tran"/>
    <property type="match status" value="1"/>
</dbReference>
<evidence type="ECO:0000256" key="9">
    <source>
        <dbReference type="ARBA" id="ARBA00022840"/>
    </source>
</evidence>
<evidence type="ECO:0000313" key="18">
    <source>
        <dbReference type="Proteomes" id="UP000078368"/>
    </source>
</evidence>
<dbReference type="CDD" id="cd03257">
    <property type="entry name" value="ABC_NikE_OppD_transporters"/>
    <property type="match status" value="1"/>
</dbReference>
<evidence type="ECO:0000256" key="12">
    <source>
        <dbReference type="ARBA" id="ARBA00023136"/>
    </source>
</evidence>
<evidence type="ECO:0000256" key="6">
    <source>
        <dbReference type="ARBA" id="ARBA00022519"/>
    </source>
</evidence>
<gene>
    <name evidence="17" type="ORF">A4H34_02485</name>
</gene>
<dbReference type="InterPro" id="IPR027417">
    <property type="entry name" value="P-loop_NTPase"/>
</dbReference>
<feature type="compositionally biased region" description="Basic and acidic residues" evidence="14">
    <location>
        <begin position="713"/>
        <end position="734"/>
    </location>
</feature>
<dbReference type="InterPro" id="IPR000515">
    <property type="entry name" value="MetI-like"/>
</dbReference>
<comment type="similarity">
    <text evidence="3">Belongs to the ABC transporter superfamily.</text>
</comment>
<feature type="transmembrane region" description="Helical" evidence="13">
    <location>
        <begin position="143"/>
        <end position="169"/>
    </location>
</feature>
<reference evidence="17 18" key="1">
    <citation type="submission" date="2016-04" db="EMBL/GenBank/DDBJ databases">
        <title>Peptidophaga gingivicola gen. nov., sp. nov., isolated from human subgingival plaque.</title>
        <authorList>
            <person name="Beall C.J."/>
            <person name="Mokrzan E.M."/>
            <person name="Griffen A.L."/>
            <person name="Leys E.J."/>
        </authorList>
    </citation>
    <scope>NUCLEOTIDE SEQUENCE [LARGE SCALE GENOMIC DNA]</scope>
    <source>
        <strain evidence="17 18">BA112</strain>
    </source>
</reference>
<evidence type="ECO:0000256" key="5">
    <source>
        <dbReference type="ARBA" id="ARBA00022475"/>
    </source>
</evidence>
<dbReference type="SUPFAM" id="SSF52540">
    <property type="entry name" value="P-loop containing nucleoside triphosphate hydrolases"/>
    <property type="match status" value="1"/>
</dbReference>
<keyword evidence="4 13" id="KW-0813">Transport</keyword>
<feature type="region of interest" description="Disordered" evidence="14">
    <location>
        <begin position="683"/>
        <end position="734"/>
    </location>
</feature>
<dbReference type="GO" id="GO:0005886">
    <property type="term" value="C:plasma membrane"/>
    <property type="evidence" value="ECO:0007669"/>
    <property type="project" value="UniProtKB-SubCell"/>
</dbReference>
<dbReference type="STRING" id="1823756.A4H34_02485"/>
<dbReference type="InterPro" id="IPR013563">
    <property type="entry name" value="Oligopep_ABC_C"/>
</dbReference>
<evidence type="ECO:0000256" key="10">
    <source>
        <dbReference type="ARBA" id="ARBA00022967"/>
    </source>
</evidence>
<accession>A0A179B4B1</accession>
<dbReference type="FunFam" id="3.40.50.300:FF:000016">
    <property type="entry name" value="Oligopeptide ABC transporter ATP-binding component"/>
    <property type="match status" value="1"/>
</dbReference>
<dbReference type="GO" id="GO:0055085">
    <property type="term" value="P:transmembrane transport"/>
    <property type="evidence" value="ECO:0007669"/>
    <property type="project" value="InterPro"/>
</dbReference>
<dbReference type="GO" id="GO:0005524">
    <property type="term" value="F:ATP binding"/>
    <property type="evidence" value="ECO:0007669"/>
    <property type="project" value="UniProtKB-KW"/>
</dbReference>
<dbReference type="Pfam" id="PF08352">
    <property type="entry name" value="oligo_HPY"/>
    <property type="match status" value="1"/>
</dbReference>
<evidence type="ECO:0000313" key="17">
    <source>
        <dbReference type="EMBL" id="OAP86063.1"/>
    </source>
</evidence>
<keyword evidence="7 13" id="KW-0812">Transmembrane</keyword>
<dbReference type="PROSITE" id="PS00211">
    <property type="entry name" value="ABC_TRANSPORTER_1"/>
    <property type="match status" value="1"/>
</dbReference>
<name>A0A179B4B1_9ACTO</name>
<dbReference type="EMBL" id="LVZK01000001">
    <property type="protein sequence ID" value="OAP86063.1"/>
    <property type="molecule type" value="Genomic_DNA"/>
</dbReference>
<evidence type="ECO:0000259" key="15">
    <source>
        <dbReference type="PROSITE" id="PS50893"/>
    </source>
</evidence>
<dbReference type="GO" id="GO:0016887">
    <property type="term" value="F:ATP hydrolysis activity"/>
    <property type="evidence" value="ECO:0007669"/>
    <property type="project" value="InterPro"/>
</dbReference>
<evidence type="ECO:0000256" key="13">
    <source>
        <dbReference type="RuleBase" id="RU363032"/>
    </source>
</evidence>
<feature type="region of interest" description="Disordered" evidence="14">
    <location>
        <begin position="616"/>
        <end position="645"/>
    </location>
</feature>
<proteinExistence type="inferred from homology"/>
<dbReference type="PANTHER" id="PTHR43297:SF14">
    <property type="entry name" value="ATPASE AAA-TYPE CORE DOMAIN-CONTAINING PROTEIN"/>
    <property type="match status" value="1"/>
</dbReference>
<dbReference type="InterPro" id="IPR025966">
    <property type="entry name" value="OppC_N"/>
</dbReference>
<dbReference type="SMART" id="SM00382">
    <property type="entry name" value="AAA"/>
    <property type="match status" value="1"/>
</dbReference>
<dbReference type="PANTHER" id="PTHR43297">
    <property type="entry name" value="OLIGOPEPTIDE TRANSPORT ATP-BINDING PROTEIN APPD"/>
    <property type="match status" value="1"/>
</dbReference>
<comment type="similarity">
    <text evidence="13">Belongs to the binding-protein-dependent transport system permease family.</text>
</comment>
<protein>
    <submittedName>
        <fullName evidence="17">ABC transporter</fullName>
    </submittedName>
</protein>
<comment type="subcellular location">
    <subcellularLocation>
        <location evidence="13">Cell membrane</location>
        <topology evidence="13">Multi-pass membrane protein</topology>
    </subcellularLocation>
    <subcellularLocation>
        <location evidence="2">Cell membrane</location>
        <topology evidence="2">Peripheral membrane protein</topology>
    </subcellularLocation>
    <subcellularLocation>
        <location evidence="1">Membrane</location>
        <topology evidence="1">Multi-pass membrane protein</topology>
    </subcellularLocation>
</comment>
<dbReference type="Pfam" id="PF12911">
    <property type="entry name" value="OppC_N"/>
    <property type="match status" value="1"/>
</dbReference>
<evidence type="ECO:0000256" key="3">
    <source>
        <dbReference type="ARBA" id="ARBA00005417"/>
    </source>
</evidence>
<keyword evidence="5" id="KW-1003">Cell membrane</keyword>
<keyword evidence="8" id="KW-0547">Nucleotide-binding</keyword>
<feature type="transmembrane region" description="Helical" evidence="13">
    <location>
        <begin position="97"/>
        <end position="122"/>
    </location>
</feature>
<dbReference type="RefSeq" id="WP_064230960.1">
    <property type="nucleotide sequence ID" value="NZ_LVZK01000001.1"/>
</dbReference>
<keyword evidence="6" id="KW-0997">Cell inner membrane</keyword>
<feature type="transmembrane region" description="Helical" evidence="13">
    <location>
        <begin position="261"/>
        <end position="284"/>
    </location>
</feature>
<dbReference type="Gene3D" id="1.10.3720.10">
    <property type="entry name" value="MetI-like"/>
    <property type="match status" value="1"/>
</dbReference>
<dbReference type="Gene3D" id="3.40.50.300">
    <property type="entry name" value="P-loop containing nucleotide triphosphate hydrolases"/>
    <property type="match status" value="1"/>
</dbReference>
<dbReference type="OrthoDB" id="3677453at2"/>
<dbReference type="Proteomes" id="UP000078368">
    <property type="component" value="Unassembled WGS sequence"/>
</dbReference>
<keyword evidence="11 13" id="KW-1133">Transmembrane helix</keyword>
<keyword evidence="18" id="KW-1185">Reference proteome</keyword>
<keyword evidence="12 13" id="KW-0472">Membrane</keyword>
<feature type="domain" description="ABC transporter" evidence="15">
    <location>
        <begin position="359"/>
        <end position="599"/>
    </location>
</feature>
<dbReference type="InterPro" id="IPR035906">
    <property type="entry name" value="MetI-like_sf"/>
</dbReference>
<evidence type="ECO:0000256" key="4">
    <source>
        <dbReference type="ARBA" id="ARBA00022448"/>
    </source>
</evidence>
<dbReference type="InterPro" id="IPR003439">
    <property type="entry name" value="ABC_transporter-like_ATP-bd"/>
</dbReference>
<dbReference type="InterPro" id="IPR003593">
    <property type="entry name" value="AAA+_ATPase"/>
</dbReference>
<evidence type="ECO:0000256" key="8">
    <source>
        <dbReference type="ARBA" id="ARBA00022741"/>
    </source>
</evidence>
<evidence type="ECO:0000256" key="2">
    <source>
        <dbReference type="ARBA" id="ARBA00004202"/>
    </source>
</evidence>
<evidence type="ECO:0000256" key="7">
    <source>
        <dbReference type="ARBA" id="ARBA00022692"/>
    </source>
</evidence>
<dbReference type="PROSITE" id="PS50893">
    <property type="entry name" value="ABC_TRANSPORTER_2"/>
    <property type="match status" value="1"/>
</dbReference>
<dbReference type="InterPro" id="IPR050388">
    <property type="entry name" value="ABC_Ni/Peptide_Import"/>
</dbReference>
<dbReference type="Pfam" id="PF00528">
    <property type="entry name" value="BPD_transp_1"/>
    <property type="match status" value="1"/>
</dbReference>
<keyword evidence="10" id="KW-1278">Translocase</keyword>
<evidence type="ECO:0000259" key="16">
    <source>
        <dbReference type="PROSITE" id="PS50928"/>
    </source>
</evidence>
<dbReference type="SUPFAM" id="SSF161098">
    <property type="entry name" value="MetI-like"/>
    <property type="match status" value="1"/>
</dbReference>
<organism evidence="17 18">
    <name type="scientific">Peptidiphaga gingivicola</name>
    <dbReference type="NCBI Taxonomy" id="2741497"/>
    <lineage>
        <taxon>Bacteria</taxon>
        <taxon>Bacillati</taxon>
        <taxon>Actinomycetota</taxon>
        <taxon>Actinomycetes</taxon>
        <taxon>Actinomycetales</taxon>
        <taxon>Actinomycetaceae</taxon>
        <taxon>Peptidiphaga</taxon>
    </lineage>
</organism>
<dbReference type="CDD" id="cd06261">
    <property type="entry name" value="TM_PBP2"/>
    <property type="match status" value="1"/>
</dbReference>
<feature type="transmembrane region" description="Helical" evidence="13">
    <location>
        <begin position="217"/>
        <end position="241"/>
    </location>
</feature>
<evidence type="ECO:0000256" key="11">
    <source>
        <dbReference type="ARBA" id="ARBA00022989"/>
    </source>
</evidence>